<keyword evidence="2" id="KW-0472">Membrane</keyword>
<evidence type="ECO:0000313" key="4">
    <source>
        <dbReference type="EMBL" id="TCP56821.1"/>
    </source>
</evidence>
<dbReference type="RefSeq" id="WP_132875376.1">
    <property type="nucleotide sequence ID" value="NZ_SLXQ01000001.1"/>
</dbReference>
<evidence type="ECO:0000256" key="1">
    <source>
        <dbReference type="SAM" id="MobiDB-lite"/>
    </source>
</evidence>
<feature type="compositionally biased region" description="Low complexity" evidence="1">
    <location>
        <begin position="480"/>
        <end position="500"/>
    </location>
</feature>
<protein>
    <recommendedName>
        <fullName evidence="6">LPXTG-motif cell wall-anchored protein</fullName>
    </recommendedName>
</protein>
<sequence length="539" mass="55230">MSRRRRFRAGVALPLAAAVLALSAGAATAQPSTTPVPPPKNPDDPSPSQPAEPQPLGRAVADAGTGLAVLRLLPNSAPTKTILPDFDDQLPKQAAAELGFGMSSAQANSEAYLSYERSVAIASPMGMALQGSSPNTPGTLAQTALPDNPEPTTGGLNLPSTPLDAVIKAGLLNGKVHARWSEQLGPCVDTIADANTEIASLSLLNAIPTLPSFGGGENTPNLDQVLTEDAKKQAPEFVDGLDALDGPLDQLGGLLPGEGGAEGKPGSLLSLPNTLSSRSVVKLVDLPNSKNKAVQSTSTLQVAALKLLAGTPMELSINVVSQPTLRVTSTGSKDTSKVEYTAPILEVTQGGESLGKLDAANPKLDIPVGVPIGGGLEQLTEPLAGLPLVGSALNKLPGDQALDLGVLRLNIAGLDESSRNLDDPFKGFQLGATARLLDLQILPTDRLADLLPDLPSALAQVSLGEQVARAYAPEGGVQCGTKPAAPGGAPDKPQPQAAPAKQLAQTSTAYQAVPMFWTGTGMLFAGVVLLAALPRRRNE</sequence>
<evidence type="ECO:0000313" key="5">
    <source>
        <dbReference type="Proteomes" id="UP000294911"/>
    </source>
</evidence>
<dbReference type="Proteomes" id="UP000294911">
    <property type="component" value="Unassembled WGS sequence"/>
</dbReference>
<dbReference type="OrthoDB" id="3676216at2"/>
<organism evidence="4 5">
    <name type="scientific">Tamaricihabitans halophyticus</name>
    <dbReference type="NCBI Taxonomy" id="1262583"/>
    <lineage>
        <taxon>Bacteria</taxon>
        <taxon>Bacillati</taxon>
        <taxon>Actinomycetota</taxon>
        <taxon>Actinomycetes</taxon>
        <taxon>Pseudonocardiales</taxon>
        <taxon>Pseudonocardiaceae</taxon>
        <taxon>Tamaricihabitans</taxon>
    </lineage>
</organism>
<feature type="compositionally biased region" description="Pro residues" evidence="1">
    <location>
        <begin position="34"/>
        <end position="53"/>
    </location>
</feature>
<accession>A0A4R2RAT3</accession>
<keyword evidence="2" id="KW-0812">Transmembrane</keyword>
<keyword evidence="2" id="KW-1133">Transmembrane helix</keyword>
<evidence type="ECO:0000256" key="3">
    <source>
        <dbReference type="SAM" id="SignalP"/>
    </source>
</evidence>
<feature type="region of interest" description="Disordered" evidence="1">
    <location>
        <begin position="26"/>
        <end position="58"/>
    </location>
</feature>
<comment type="caution">
    <text evidence="4">The sequence shown here is derived from an EMBL/GenBank/DDBJ whole genome shotgun (WGS) entry which is preliminary data.</text>
</comment>
<evidence type="ECO:0008006" key="6">
    <source>
        <dbReference type="Google" id="ProtNLM"/>
    </source>
</evidence>
<dbReference type="EMBL" id="SLXQ01000001">
    <property type="protein sequence ID" value="TCP56821.1"/>
    <property type="molecule type" value="Genomic_DNA"/>
</dbReference>
<dbReference type="InterPro" id="IPR006311">
    <property type="entry name" value="TAT_signal"/>
</dbReference>
<evidence type="ECO:0000256" key="2">
    <source>
        <dbReference type="SAM" id="Phobius"/>
    </source>
</evidence>
<name>A0A4R2RAT3_9PSEU</name>
<dbReference type="PROSITE" id="PS51318">
    <property type="entry name" value="TAT"/>
    <property type="match status" value="1"/>
</dbReference>
<keyword evidence="5" id="KW-1185">Reference proteome</keyword>
<gene>
    <name evidence="4" type="ORF">EV191_101768</name>
</gene>
<keyword evidence="3" id="KW-0732">Signal</keyword>
<dbReference type="AlphaFoldDB" id="A0A4R2RAT3"/>
<reference evidence="4 5" key="1">
    <citation type="submission" date="2019-03" db="EMBL/GenBank/DDBJ databases">
        <title>Genomic Encyclopedia of Type Strains, Phase IV (KMG-IV): sequencing the most valuable type-strain genomes for metagenomic binning, comparative biology and taxonomic classification.</title>
        <authorList>
            <person name="Goeker M."/>
        </authorList>
    </citation>
    <scope>NUCLEOTIDE SEQUENCE [LARGE SCALE GENOMIC DNA]</scope>
    <source>
        <strain evidence="4 5">DSM 45765</strain>
    </source>
</reference>
<feature type="signal peptide" evidence="3">
    <location>
        <begin position="1"/>
        <end position="29"/>
    </location>
</feature>
<feature type="region of interest" description="Disordered" evidence="1">
    <location>
        <begin position="478"/>
        <end position="500"/>
    </location>
</feature>
<feature type="chain" id="PRO_5020631967" description="LPXTG-motif cell wall-anchored protein" evidence="3">
    <location>
        <begin position="30"/>
        <end position="539"/>
    </location>
</feature>
<proteinExistence type="predicted"/>
<feature type="transmembrane region" description="Helical" evidence="2">
    <location>
        <begin position="515"/>
        <end position="533"/>
    </location>
</feature>